<dbReference type="STRING" id="1189621.A3SI_18844"/>
<dbReference type="Proteomes" id="UP000005551">
    <property type="component" value="Unassembled WGS sequence"/>
</dbReference>
<keyword evidence="2" id="KW-1185">Reference proteome</keyword>
<dbReference type="PATRIC" id="fig|1189621.3.peg.3910"/>
<proteinExistence type="predicted"/>
<dbReference type="EMBL" id="AJYA01000070">
    <property type="protein sequence ID" value="EIM72990.1"/>
    <property type="molecule type" value="Genomic_DNA"/>
</dbReference>
<organism evidence="1 2">
    <name type="scientific">Nitritalea halalkaliphila LW7</name>
    <dbReference type="NCBI Taxonomy" id="1189621"/>
    <lineage>
        <taxon>Bacteria</taxon>
        <taxon>Pseudomonadati</taxon>
        <taxon>Bacteroidota</taxon>
        <taxon>Cytophagia</taxon>
        <taxon>Cytophagales</taxon>
        <taxon>Cyclobacteriaceae</taxon>
        <taxon>Nitritalea</taxon>
    </lineage>
</organism>
<evidence type="ECO:0000313" key="2">
    <source>
        <dbReference type="Proteomes" id="UP000005551"/>
    </source>
</evidence>
<dbReference type="AlphaFoldDB" id="I5BTT8"/>
<gene>
    <name evidence="1" type="ORF">A3SI_18844</name>
</gene>
<protein>
    <submittedName>
        <fullName evidence="1">Uncharacterized protein</fullName>
    </submittedName>
</protein>
<evidence type="ECO:0000313" key="1">
    <source>
        <dbReference type="EMBL" id="EIM72990.1"/>
    </source>
</evidence>
<dbReference type="OrthoDB" id="978691at2"/>
<dbReference type="RefSeq" id="WP_009057355.1">
    <property type="nucleotide sequence ID" value="NZ_AJYA01000070.1"/>
</dbReference>
<comment type="caution">
    <text evidence="1">The sequence shown here is derived from an EMBL/GenBank/DDBJ whole genome shotgun (WGS) entry which is preliminary data.</text>
</comment>
<accession>I5BTT8</accession>
<name>I5BTT8_9BACT</name>
<sequence>MPTSFQVRYGQVILLAAEEKAGQVSGCSIDSSVAVLREIEARFGLDLLNKGKVSYVKSEKEVEVLPLAAIKEAVAQERIQKDSFILNPTVTHKRELEQSWLQPAAESWLKRYFPN</sequence>
<reference evidence="1 2" key="1">
    <citation type="submission" date="2012-05" db="EMBL/GenBank/DDBJ databases">
        <title>Genome sequence of Nitritalea halalkaliphila LW7.</title>
        <authorList>
            <person name="Jangir P.K."/>
            <person name="Singh A."/>
            <person name="Shivaji S."/>
            <person name="Sharma R."/>
        </authorList>
    </citation>
    <scope>NUCLEOTIDE SEQUENCE [LARGE SCALE GENOMIC DNA]</scope>
    <source>
        <strain evidence="1 2">LW7</strain>
    </source>
</reference>